<organism evidence="1 2">
    <name type="scientific">Ixodes persulcatus</name>
    <name type="common">Taiga tick</name>
    <dbReference type="NCBI Taxonomy" id="34615"/>
    <lineage>
        <taxon>Eukaryota</taxon>
        <taxon>Metazoa</taxon>
        <taxon>Ecdysozoa</taxon>
        <taxon>Arthropoda</taxon>
        <taxon>Chelicerata</taxon>
        <taxon>Arachnida</taxon>
        <taxon>Acari</taxon>
        <taxon>Parasitiformes</taxon>
        <taxon>Ixodida</taxon>
        <taxon>Ixodoidea</taxon>
        <taxon>Ixodidae</taxon>
        <taxon>Ixodinae</taxon>
        <taxon>Ixodes</taxon>
    </lineage>
</organism>
<reference evidence="1 2" key="1">
    <citation type="journal article" date="2020" name="Cell">
        <title>Large-Scale Comparative Analyses of Tick Genomes Elucidate Their Genetic Diversity and Vector Capacities.</title>
        <authorList>
            <consortium name="Tick Genome and Microbiome Consortium (TIGMIC)"/>
            <person name="Jia N."/>
            <person name="Wang J."/>
            <person name="Shi W."/>
            <person name="Du L."/>
            <person name="Sun Y."/>
            <person name="Zhan W."/>
            <person name="Jiang J.F."/>
            <person name="Wang Q."/>
            <person name="Zhang B."/>
            <person name="Ji P."/>
            <person name="Bell-Sakyi L."/>
            <person name="Cui X.M."/>
            <person name="Yuan T.T."/>
            <person name="Jiang B.G."/>
            <person name="Yang W.F."/>
            <person name="Lam T.T."/>
            <person name="Chang Q.C."/>
            <person name="Ding S.J."/>
            <person name="Wang X.J."/>
            <person name="Zhu J.G."/>
            <person name="Ruan X.D."/>
            <person name="Zhao L."/>
            <person name="Wei J.T."/>
            <person name="Ye R.Z."/>
            <person name="Que T.C."/>
            <person name="Du C.H."/>
            <person name="Zhou Y.H."/>
            <person name="Cheng J.X."/>
            <person name="Dai P.F."/>
            <person name="Guo W.B."/>
            <person name="Han X.H."/>
            <person name="Huang E.J."/>
            <person name="Li L.F."/>
            <person name="Wei W."/>
            <person name="Gao Y.C."/>
            <person name="Liu J.Z."/>
            <person name="Shao H.Z."/>
            <person name="Wang X."/>
            <person name="Wang C.C."/>
            <person name="Yang T.C."/>
            <person name="Huo Q.B."/>
            <person name="Li W."/>
            <person name="Chen H.Y."/>
            <person name="Chen S.E."/>
            <person name="Zhou L.G."/>
            <person name="Ni X.B."/>
            <person name="Tian J.H."/>
            <person name="Sheng Y."/>
            <person name="Liu T."/>
            <person name="Pan Y.S."/>
            <person name="Xia L.Y."/>
            <person name="Li J."/>
            <person name="Zhao F."/>
            <person name="Cao W.C."/>
        </authorList>
    </citation>
    <scope>NUCLEOTIDE SEQUENCE [LARGE SCALE GENOMIC DNA]</scope>
    <source>
        <strain evidence="1">Iper-2018</strain>
    </source>
</reference>
<sequence>MSACSSSSKRKRKTISLDEKAAILWAVTAALLQKKARDFACIMEFDSFVASAGWLQRFKVRDDIVGKVISGECQSVDKEEATAWVKSTIGPLLERYDERDVFNADETGLFFSNAAAENSGGKQSKVRITVLLCANMDGSEKVPPLAIGKSATLRCFKGKQKLKTTTEKKTLRVNPGKEQIRHTMG</sequence>
<keyword evidence="2" id="KW-1185">Reference proteome</keyword>
<comment type="caution">
    <text evidence="1">The sequence shown here is derived from an EMBL/GenBank/DDBJ whole genome shotgun (WGS) entry which is preliminary data.</text>
</comment>
<name>A0AC60NTE8_IXOPE</name>
<proteinExistence type="predicted"/>
<evidence type="ECO:0000313" key="2">
    <source>
        <dbReference type="Proteomes" id="UP000805193"/>
    </source>
</evidence>
<dbReference type="Proteomes" id="UP000805193">
    <property type="component" value="Unassembled WGS sequence"/>
</dbReference>
<dbReference type="EMBL" id="JABSTQ010011531">
    <property type="protein sequence ID" value="KAG0410349.1"/>
    <property type="molecule type" value="Genomic_DNA"/>
</dbReference>
<gene>
    <name evidence="1" type="ORF">HPB47_012536</name>
</gene>
<protein>
    <submittedName>
        <fullName evidence="1">Uncharacterized protein</fullName>
    </submittedName>
</protein>
<accession>A0AC60NTE8</accession>
<evidence type="ECO:0000313" key="1">
    <source>
        <dbReference type="EMBL" id="KAG0410349.1"/>
    </source>
</evidence>